<keyword evidence="1" id="KW-0812">Transmembrane</keyword>
<feature type="transmembrane region" description="Helical" evidence="1">
    <location>
        <begin position="44"/>
        <end position="60"/>
    </location>
</feature>
<dbReference type="AlphaFoldDB" id="A0A3P6TC64"/>
<accession>A0A3P6TC64</accession>
<organism evidence="2 3">
    <name type="scientific">Cylicostephanus goldi</name>
    <name type="common">Nematode worm</name>
    <dbReference type="NCBI Taxonomy" id="71465"/>
    <lineage>
        <taxon>Eukaryota</taxon>
        <taxon>Metazoa</taxon>
        <taxon>Ecdysozoa</taxon>
        <taxon>Nematoda</taxon>
        <taxon>Chromadorea</taxon>
        <taxon>Rhabditida</taxon>
        <taxon>Rhabditina</taxon>
        <taxon>Rhabditomorpha</taxon>
        <taxon>Strongyloidea</taxon>
        <taxon>Strongylidae</taxon>
        <taxon>Cylicostephanus</taxon>
    </lineage>
</organism>
<dbReference type="EMBL" id="UYRV01017650">
    <property type="protein sequence ID" value="VDK63478.1"/>
    <property type="molecule type" value="Genomic_DNA"/>
</dbReference>
<dbReference type="OrthoDB" id="5834449at2759"/>
<keyword evidence="1" id="KW-0472">Membrane</keyword>
<name>A0A3P6TC64_CYLGO</name>
<feature type="non-terminal residue" evidence="2">
    <location>
        <position position="163"/>
    </location>
</feature>
<evidence type="ECO:0000313" key="3">
    <source>
        <dbReference type="Proteomes" id="UP000271889"/>
    </source>
</evidence>
<reference evidence="2 3" key="1">
    <citation type="submission" date="2018-11" db="EMBL/GenBank/DDBJ databases">
        <authorList>
            <consortium name="Pathogen Informatics"/>
        </authorList>
    </citation>
    <scope>NUCLEOTIDE SEQUENCE [LARGE SCALE GENOMIC DNA]</scope>
</reference>
<keyword evidence="1" id="KW-1133">Transmembrane helix</keyword>
<evidence type="ECO:0000313" key="2">
    <source>
        <dbReference type="EMBL" id="VDK63478.1"/>
    </source>
</evidence>
<gene>
    <name evidence="2" type="ORF">CGOC_LOCUS5706</name>
</gene>
<evidence type="ECO:0000256" key="1">
    <source>
        <dbReference type="SAM" id="Phobius"/>
    </source>
</evidence>
<protein>
    <submittedName>
        <fullName evidence="2">Uncharacterized protein</fullName>
    </submittedName>
</protein>
<keyword evidence="3" id="KW-1185">Reference proteome</keyword>
<dbReference type="Proteomes" id="UP000271889">
    <property type="component" value="Unassembled WGS sequence"/>
</dbReference>
<sequence length="163" mass="19080">MWIKTNEIYGDLFCPQIDGAAILQNEHPSAPFRSFLRTFTPREFVFMIAIPLSVIFFVISEEMHSRKTTRVDTASIASSVEFHDAIIDENFVDGYRKARREKEIFESQKGGLIERWIRHFTDRALLKRLEAYEDSELKTFIAQKLFKVDGILCDEQTRLELIQ</sequence>
<proteinExistence type="predicted"/>